<gene>
    <name evidence="2" type="ORF">PoB_006402400</name>
</gene>
<feature type="region of interest" description="Disordered" evidence="1">
    <location>
        <begin position="1"/>
        <end position="69"/>
    </location>
</feature>
<evidence type="ECO:0000313" key="3">
    <source>
        <dbReference type="Proteomes" id="UP000735302"/>
    </source>
</evidence>
<feature type="compositionally biased region" description="Acidic residues" evidence="1">
    <location>
        <begin position="47"/>
        <end position="62"/>
    </location>
</feature>
<dbReference type="Proteomes" id="UP000735302">
    <property type="component" value="Unassembled WGS sequence"/>
</dbReference>
<evidence type="ECO:0000256" key="1">
    <source>
        <dbReference type="SAM" id="MobiDB-lite"/>
    </source>
</evidence>
<name>A0AAV4D0C3_9GAST</name>
<sequence length="69" mass="8261">MANYLITPYAKNNQDSNPGSRKRGTHLTFILSEKQEEQEDQEKQEQEQQEEQEKQEEQEEQEEQKGPEH</sequence>
<dbReference type="EMBL" id="BLXT01007237">
    <property type="protein sequence ID" value="GFO37519.1"/>
    <property type="molecule type" value="Genomic_DNA"/>
</dbReference>
<organism evidence="2 3">
    <name type="scientific">Plakobranchus ocellatus</name>
    <dbReference type="NCBI Taxonomy" id="259542"/>
    <lineage>
        <taxon>Eukaryota</taxon>
        <taxon>Metazoa</taxon>
        <taxon>Spiralia</taxon>
        <taxon>Lophotrochozoa</taxon>
        <taxon>Mollusca</taxon>
        <taxon>Gastropoda</taxon>
        <taxon>Heterobranchia</taxon>
        <taxon>Euthyneura</taxon>
        <taxon>Panpulmonata</taxon>
        <taxon>Sacoglossa</taxon>
        <taxon>Placobranchoidea</taxon>
        <taxon>Plakobranchidae</taxon>
        <taxon>Plakobranchus</taxon>
    </lineage>
</organism>
<proteinExistence type="predicted"/>
<feature type="compositionally biased region" description="Polar residues" evidence="1">
    <location>
        <begin position="10"/>
        <end position="19"/>
    </location>
</feature>
<accession>A0AAV4D0C3</accession>
<reference evidence="2 3" key="1">
    <citation type="journal article" date="2021" name="Elife">
        <title>Chloroplast acquisition without the gene transfer in kleptoplastic sea slugs, Plakobranchus ocellatus.</title>
        <authorList>
            <person name="Maeda T."/>
            <person name="Takahashi S."/>
            <person name="Yoshida T."/>
            <person name="Shimamura S."/>
            <person name="Takaki Y."/>
            <person name="Nagai Y."/>
            <person name="Toyoda A."/>
            <person name="Suzuki Y."/>
            <person name="Arimoto A."/>
            <person name="Ishii H."/>
            <person name="Satoh N."/>
            <person name="Nishiyama T."/>
            <person name="Hasebe M."/>
            <person name="Maruyama T."/>
            <person name="Minagawa J."/>
            <person name="Obokata J."/>
            <person name="Shigenobu S."/>
        </authorList>
    </citation>
    <scope>NUCLEOTIDE SEQUENCE [LARGE SCALE GENOMIC DNA]</scope>
</reference>
<comment type="caution">
    <text evidence="2">The sequence shown here is derived from an EMBL/GenBank/DDBJ whole genome shotgun (WGS) entry which is preliminary data.</text>
</comment>
<protein>
    <submittedName>
        <fullName evidence="2">Uncharacterized protein</fullName>
    </submittedName>
</protein>
<keyword evidence="3" id="KW-1185">Reference proteome</keyword>
<evidence type="ECO:0000313" key="2">
    <source>
        <dbReference type="EMBL" id="GFO37519.1"/>
    </source>
</evidence>
<dbReference type="AlphaFoldDB" id="A0AAV4D0C3"/>